<keyword evidence="4" id="KW-1185">Reference proteome</keyword>
<reference evidence="2 4" key="1">
    <citation type="submission" date="2020-07" db="EMBL/GenBank/DDBJ databases">
        <title>Comparative genomics of pyrophilous fungi reveals a link between fire events and developmental genes.</title>
        <authorList>
            <consortium name="DOE Joint Genome Institute"/>
            <person name="Steindorff A.S."/>
            <person name="Carver A."/>
            <person name="Calhoun S."/>
            <person name="Stillman K."/>
            <person name="Liu H."/>
            <person name="Lipzen A."/>
            <person name="Pangilinan J."/>
            <person name="Labutti K."/>
            <person name="Bruns T.D."/>
            <person name="Grigoriev I.V."/>
        </authorList>
    </citation>
    <scope>NUCLEOTIDE SEQUENCE [LARGE SCALE GENOMIC DNA]</scope>
    <source>
        <strain evidence="2 4">CBS 144469</strain>
    </source>
</reference>
<keyword evidence="1" id="KW-0175">Coiled coil</keyword>
<organism evidence="2 4">
    <name type="scientific">Ephemerocybe angulata</name>
    <dbReference type="NCBI Taxonomy" id="980116"/>
    <lineage>
        <taxon>Eukaryota</taxon>
        <taxon>Fungi</taxon>
        <taxon>Dikarya</taxon>
        <taxon>Basidiomycota</taxon>
        <taxon>Agaricomycotina</taxon>
        <taxon>Agaricomycetes</taxon>
        <taxon>Agaricomycetidae</taxon>
        <taxon>Agaricales</taxon>
        <taxon>Agaricineae</taxon>
        <taxon>Psathyrellaceae</taxon>
        <taxon>Ephemerocybe</taxon>
    </lineage>
</organism>
<feature type="coiled-coil region" evidence="1">
    <location>
        <begin position="120"/>
        <end position="174"/>
    </location>
</feature>
<comment type="caution">
    <text evidence="2">The sequence shown here is derived from an EMBL/GenBank/DDBJ whole genome shotgun (WGS) entry which is preliminary data.</text>
</comment>
<proteinExistence type="predicted"/>
<dbReference type="AlphaFoldDB" id="A0A8H6HL99"/>
<dbReference type="Proteomes" id="UP000521943">
    <property type="component" value="Unassembled WGS sequence"/>
</dbReference>
<name>A0A8H6HL99_9AGAR</name>
<sequence length="181" mass="20411">SPPSTPTTNRRVYPSNTNPIYGFVKGVARGSVPYDLARTRAMKSPYSTRRDATRGYDVQTRDILTRCEALADRTSSWVYLAMQHPGSKTPFLSFASRKLRREVPEELVKIHKDVGAMMVLVKHSDRAQQLDVERMQLEATEKVVAAQDVAASALEEARVAREEIERMRAELALRDHILGNN</sequence>
<feature type="non-terminal residue" evidence="2">
    <location>
        <position position="181"/>
    </location>
</feature>
<dbReference type="EMBL" id="JACGCI010000066">
    <property type="protein sequence ID" value="KAF6749098.1"/>
    <property type="molecule type" value="Genomic_DNA"/>
</dbReference>
<dbReference type="OrthoDB" id="3060861at2759"/>
<accession>A0A8H6HL99</accession>
<dbReference type="EMBL" id="JACGCI010000002">
    <property type="protein sequence ID" value="KAF6765621.1"/>
    <property type="molecule type" value="Genomic_DNA"/>
</dbReference>
<gene>
    <name evidence="3" type="ORF">DFP72DRAFT_797934</name>
    <name evidence="2" type="ORF">DFP72DRAFT_819467</name>
</gene>
<evidence type="ECO:0000256" key="1">
    <source>
        <dbReference type="SAM" id="Coils"/>
    </source>
</evidence>
<evidence type="ECO:0000313" key="3">
    <source>
        <dbReference type="EMBL" id="KAF6765621.1"/>
    </source>
</evidence>
<evidence type="ECO:0000313" key="4">
    <source>
        <dbReference type="Proteomes" id="UP000521943"/>
    </source>
</evidence>
<evidence type="ECO:0000313" key="2">
    <source>
        <dbReference type="EMBL" id="KAF6749098.1"/>
    </source>
</evidence>
<protein>
    <submittedName>
        <fullName evidence="2">Uncharacterized protein</fullName>
    </submittedName>
</protein>